<reference evidence="4 5" key="1">
    <citation type="submission" date="2019-02" db="EMBL/GenBank/DDBJ databases">
        <title>Deep-cultivation of Planctomycetes and their phenomic and genomic characterization uncovers novel biology.</title>
        <authorList>
            <person name="Wiegand S."/>
            <person name="Jogler M."/>
            <person name="Boedeker C."/>
            <person name="Pinto D."/>
            <person name="Vollmers J."/>
            <person name="Rivas-Marin E."/>
            <person name="Kohn T."/>
            <person name="Peeters S.H."/>
            <person name="Heuer A."/>
            <person name="Rast P."/>
            <person name="Oberbeckmann S."/>
            <person name="Bunk B."/>
            <person name="Jeske O."/>
            <person name="Meyerdierks A."/>
            <person name="Storesund J.E."/>
            <person name="Kallscheuer N."/>
            <person name="Luecker S."/>
            <person name="Lage O.M."/>
            <person name="Pohl T."/>
            <person name="Merkel B.J."/>
            <person name="Hornburger P."/>
            <person name="Mueller R.-W."/>
            <person name="Bruemmer F."/>
            <person name="Labrenz M."/>
            <person name="Spormann A.M."/>
            <person name="Op den Camp H."/>
            <person name="Overmann J."/>
            <person name="Amann R."/>
            <person name="Jetten M.S.M."/>
            <person name="Mascher T."/>
            <person name="Medema M.H."/>
            <person name="Devos D.P."/>
            <person name="Kaster A.-K."/>
            <person name="Ovreas L."/>
            <person name="Rohde M."/>
            <person name="Galperin M.Y."/>
            <person name="Jogler C."/>
        </authorList>
    </citation>
    <scope>NUCLEOTIDE SEQUENCE [LARGE SCALE GENOMIC DNA]</scope>
    <source>
        <strain evidence="4 5">Poly30</strain>
    </source>
</reference>
<keyword evidence="5" id="KW-1185">Reference proteome</keyword>
<dbReference type="Gene3D" id="3.40.50.1820">
    <property type="entry name" value="alpha/beta hydrolase"/>
    <property type="match status" value="1"/>
</dbReference>
<proteinExistence type="inferred from homology"/>
<dbReference type="PANTHER" id="PTHR10794">
    <property type="entry name" value="ABHYDROLASE DOMAIN-CONTAINING PROTEIN"/>
    <property type="match status" value="1"/>
</dbReference>
<evidence type="ECO:0000259" key="3">
    <source>
        <dbReference type="Pfam" id="PF00561"/>
    </source>
</evidence>
<dbReference type="InterPro" id="IPR050960">
    <property type="entry name" value="AB_hydrolase_4_sf"/>
</dbReference>
<dbReference type="PIRSF" id="PIRSF005211">
    <property type="entry name" value="Ab_hydro_YheT"/>
    <property type="match status" value="1"/>
</dbReference>
<feature type="active site" description="Charge relay system" evidence="2">
    <location>
        <position position="299"/>
    </location>
</feature>
<name>A0A518EPG6_9BACT</name>
<feature type="domain" description="AB hydrolase-1" evidence="3">
    <location>
        <begin position="94"/>
        <end position="331"/>
    </location>
</feature>
<dbReference type="Pfam" id="PF00561">
    <property type="entry name" value="Abhydrolase_1"/>
    <property type="match status" value="1"/>
</dbReference>
<protein>
    <submittedName>
        <fullName evidence="4">Putative hydrolase</fullName>
    </submittedName>
</protein>
<accession>A0A518EPG6</accession>
<dbReference type="InterPro" id="IPR029058">
    <property type="entry name" value="AB_hydrolase_fold"/>
</dbReference>
<dbReference type="InterPro" id="IPR012020">
    <property type="entry name" value="ABHD4"/>
</dbReference>
<evidence type="ECO:0000256" key="1">
    <source>
        <dbReference type="ARBA" id="ARBA00010884"/>
    </source>
</evidence>
<dbReference type="InterPro" id="IPR000073">
    <property type="entry name" value="AB_hydrolase_1"/>
</dbReference>
<dbReference type="GO" id="GO:0047372">
    <property type="term" value="F:monoacylglycerol lipase activity"/>
    <property type="evidence" value="ECO:0007669"/>
    <property type="project" value="TreeGrafter"/>
</dbReference>
<evidence type="ECO:0000256" key="2">
    <source>
        <dbReference type="PIRSR" id="PIRSR005211-1"/>
    </source>
</evidence>
<feature type="active site" description="Charge relay system" evidence="2">
    <location>
        <position position="171"/>
    </location>
</feature>
<keyword evidence="4" id="KW-0378">Hydrolase</keyword>
<dbReference type="RefSeq" id="WP_145195749.1">
    <property type="nucleotide sequence ID" value="NZ_CP036434.1"/>
</dbReference>
<feature type="active site" description="Charge relay system" evidence="2">
    <location>
        <position position="326"/>
    </location>
</feature>
<dbReference type="AlphaFoldDB" id="A0A518EPG6"/>
<comment type="similarity">
    <text evidence="1">Belongs to the AB hydrolase superfamily. AB hydrolase 4 family.</text>
</comment>
<evidence type="ECO:0000313" key="5">
    <source>
        <dbReference type="Proteomes" id="UP000320390"/>
    </source>
</evidence>
<dbReference type="Proteomes" id="UP000320390">
    <property type="component" value="Chromosome"/>
</dbReference>
<dbReference type="OrthoDB" id="332676at2"/>
<dbReference type="GO" id="GO:0034338">
    <property type="term" value="F:short-chain carboxylesterase activity"/>
    <property type="evidence" value="ECO:0007669"/>
    <property type="project" value="TreeGrafter"/>
</dbReference>
<sequence>MPAPVPTTNSIQRHVAPLRAPIWARGGHAQTLLAYTLRAPGEALVPAGDGRIRFHEVPVTEGDRLVIVDAAPLSSAPLSSGPLSSGRLDGVAVHLMHGLTGSTDSNYMRMCAAVLRRHGARVIGFNHRGQGPGAGLAKRLYHSGSFPDLWAAVGKGRALHPDLLHLAVGFSLSANTALLGVTEKGDASDPASLPDGVLAVNPPVDLRACAIRIETGVNRLYDRNFVRGMRESVAARRSRGWLPDSVMIPKGASVRGADEAVTAPQAGYGSADEYYADCSSGPRLATLRRPAVILSADDDPFIAPEDITSAARGTAAFVHLEPVGGHLGYLSQPTTARVAGLDPAGELRGLGSRWLAGAVLHYCEQLVLASADQSRSMTSTSAPDAPG</sequence>
<dbReference type="EMBL" id="CP036434">
    <property type="protein sequence ID" value="QDV05978.1"/>
    <property type="molecule type" value="Genomic_DNA"/>
</dbReference>
<dbReference type="PANTHER" id="PTHR10794:SF63">
    <property type="entry name" value="ALPHA_BETA HYDROLASE 1, ISOFORM A"/>
    <property type="match status" value="1"/>
</dbReference>
<evidence type="ECO:0000313" key="4">
    <source>
        <dbReference type="EMBL" id="QDV05978.1"/>
    </source>
</evidence>
<dbReference type="SUPFAM" id="SSF53474">
    <property type="entry name" value="alpha/beta-Hydrolases"/>
    <property type="match status" value="1"/>
</dbReference>
<gene>
    <name evidence="4" type="ORF">Poly30_14820</name>
</gene>
<organism evidence="4 5">
    <name type="scientific">Saltatorellus ferox</name>
    <dbReference type="NCBI Taxonomy" id="2528018"/>
    <lineage>
        <taxon>Bacteria</taxon>
        <taxon>Pseudomonadati</taxon>
        <taxon>Planctomycetota</taxon>
        <taxon>Planctomycetia</taxon>
        <taxon>Planctomycetia incertae sedis</taxon>
        <taxon>Saltatorellus</taxon>
    </lineage>
</organism>